<evidence type="ECO:0000313" key="1">
    <source>
        <dbReference type="EMBL" id="SVD46899.1"/>
    </source>
</evidence>
<dbReference type="AlphaFoldDB" id="A0A382VK44"/>
<name>A0A382VK44_9ZZZZ</name>
<gene>
    <name evidence="1" type="ORF">METZ01_LOCUS399753</name>
</gene>
<protein>
    <recommendedName>
        <fullName evidence="2">Outer membrane protein beta-barrel domain-containing protein</fullName>
    </recommendedName>
</protein>
<reference evidence="1" key="1">
    <citation type="submission" date="2018-05" db="EMBL/GenBank/DDBJ databases">
        <authorList>
            <person name="Lanie J.A."/>
            <person name="Ng W.-L."/>
            <person name="Kazmierczak K.M."/>
            <person name="Andrzejewski T.M."/>
            <person name="Davidsen T.M."/>
            <person name="Wayne K.J."/>
            <person name="Tettelin H."/>
            <person name="Glass J.I."/>
            <person name="Rusch D."/>
            <person name="Podicherti R."/>
            <person name="Tsui H.-C.T."/>
            <person name="Winkler M.E."/>
        </authorList>
    </citation>
    <scope>NUCLEOTIDE SEQUENCE</scope>
</reference>
<dbReference type="EMBL" id="UINC01152623">
    <property type="protein sequence ID" value="SVD46899.1"/>
    <property type="molecule type" value="Genomic_DNA"/>
</dbReference>
<sequence>MINTCLSLALALGFHLGLEGNYNNVHPHLRCDINNTIAGVYYNSEEKISAYVGYQFDTPFDSTLEVGWVTGYPE</sequence>
<accession>A0A382VK44</accession>
<evidence type="ECO:0008006" key="2">
    <source>
        <dbReference type="Google" id="ProtNLM"/>
    </source>
</evidence>
<feature type="non-terminal residue" evidence="1">
    <location>
        <position position="74"/>
    </location>
</feature>
<proteinExistence type="predicted"/>
<organism evidence="1">
    <name type="scientific">marine metagenome</name>
    <dbReference type="NCBI Taxonomy" id="408172"/>
    <lineage>
        <taxon>unclassified sequences</taxon>
        <taxon>metagenomes</taxon>
        <taxon>ecological metagenomes</taxon>
    </lineage>
</organism>